<keyword evidence="3" id="KW-0067">ATP-binding</keyword>
<keyword evidence="5" id="KW-0030">Aminoacyl-tRNA synthetase</keyword>
<dbReference type="InterPro" id="IPR008925">
    <property type="entry name" value="aa_tRNA-synth_I_cd-bd_sf"/>
</dbReference>
<dbReference type="AlphaFoldDB" id="A0A645INF8"/>
<dbReference type="EMBL" id="VSSQ01119358">
    <property type="protein sequence ID" value="MPN52851.1"/>
    <property type="molecule type" value="Genomic_DNA"/>
</dbReference>
<protein>
    <submittedName>
        <fullName evidence="7">Glutamate--tRNA ligase</fullName>
        <ecNumber evidence="7">6.1.1.17</ecNumber>
    </submittedName>
</protein>
<gene>
    <name evidence="7" type="primary">gltX_51</name>
    <name evidence="7" type="ORF">SDC9_200514</name>
</gene>
<reference evidence="7" key="1">
    <citation type="submission" date="2019-08" db="EMBL/GenBank/DDBJ databases">
        <authorList>
            <person name="Kucharzyk K."/>
            <person name="Murdoch R.W."/>
            <person name="Higgins S."/>
            <person name="Loffler F."/>
        </authorList>
    </citation>
    <scope>NUCLEOTIDE SEQUENCE</scope>
</reference>
<dbReference type="SUPFAM" id="SSF48163">
    <property type="entry name" value="An anticodon-binding domain of class I aminoacyl-tRNA synthetases"/>
    <property type="match status" value="1"/>
</dbReference>
<name>A0A645INF8_9ZZZZ</name>
<evidence type="ECO:0000313" key="7">
    <source>
        <dbReference type="EMBL" id="MPN52851.1"/>
    </source>
</evidence>
<evidence type="ECO:0000256" key="3">
    <source>
        <dbReference type="ARBA" id="ARBA00022840"/>
    </source>
</evidence>
<dbReference type="GO" id="GO:0005524">
    <property type="term" value="F:ATP binding"/>
    <property type="evidence" value="ECO:0007669"/>
    <property type="project" value="UniProtKB-KW"/>
</dbReference>
<dbReference type="GO" id="GO:0000049">
    <property type="term" value="F:tRNA binding"/>
    <property type="evidence" value="ECO:0007669"/>
    <property type="project" value="InterPro"/>
</dbReference>
<keyword evidence="1 7" id="KW-0436">Ligase</keyword>
<dbReference type="EC" id="6.1.1.17" evidence="7"/>
<evidence type="ECO:0000256" key="4">
    <source>
        <dbReference type="ARBA" id="ARBA00022917"/>
    </source>
</evidence>
<evidence type="ECO:0000256" key="1">
    <source>
        <dbReference type="ARBA" id="ARBA00022598"/>
    </source>
</evidence>
<accession>A0A645INF8</accession>
<evidence type="ECO:0000256" key="5">
    <source>
        <dbReference type="ARBA" id="ARBA00023146"/>
    </source>
</evidence>
<feature type="domain" description="Aminoacyl-tRNA synthetase class I anticodon-binding" evidence="6">
    <location>
        <begin position="24"/>
        <end position="150"/>
    </location>
</feature>
<dbReference type="InterPro" id="IPR020751">
    <property type="entry name" value="aa-tRNA-synth_I_codon-bd_sub2"/>
</dbReference>
<proteinExistence type="predicted"/>
<dbReference type="Gene3D" id="1.10.10.350">
    <property type="match status" value="1"/>
</dbReference>
<dbReference type="GO" id="GO:0006412">
    <property type="term" value="P:translation"/>
    <property type="evidence" value="ECO:0007669"/>
    <property type="project" value="UniProtKB-KW"/>
</dbReference>
<keyword evidence="2" id="KW-0547">Nucleotide-binding</keyword>
<dbReference type="Pfam" id="PF19269">
    <property type="entry name" value="Anticodon_2"/>
    <property type="match status" value="1"/>
</dbReference>
<evidence type="ECO:0000256" key="2">
    <source>
        <dbReference type="ARBA" id="ARBA00022741"/>
    </source>
</evidence>
<comment type="caution">
    <text evidence="7">The sequence shown here is derived from an EMBL/GenBank/DDBJ whole genome shotgun (WGS) entry which is preliminary data.</text>
</comment>
<dbReference type="GO" id="GO:0004818">
    <property type="term" value="F:glutamate-tRNA ligase activity"/>
    <property type="evidence" value="ECO:0007669"/>
    <property type="project" value="UniProtKB-EC"/>
</dbReference>
<dbReference type="InterPro" id="IPR045462">
    <property type="entry name" value="aa-tRNA-synth_I_cd-bd"/>
</dbReference>
<organism evidence="7">
    <name type="scientific">bioreactor metagenome</name>
    <dbReference type="NCBI Taxonomy" id="1076179"/>
    <lineage>
        <taxon>unclassified sequences</taxon>
        <taxon>metagenomes</taxon>
        <taxon>ecological metagenomes</taxon>
    </lineage>
</organism>
<keyword evidence="4" id="KW-0648">Protein biosynthesis</keyword>
<evidence type="ECO:0000259" key="6">
    <source>
        <dbReference type="Pfam" id="PF19269"/>
    </source>
</evidence>
<sequence length="154" mass="17392">MDEEKFFTIAKDKLAASINNPLIDLKKVSELLKTRLETLNQIPELVDLFDELPEYENELYEHKKMKTNLENSLDSLVSCLPVLESLKSWDIASIHDAIMALIEEKGIKNGQMLWPIRTALSGKPSSPGGAFELAEILGKEETIKRIKKGIKKLN</sequence>